<keyword evidence="4" id="KW-0547">Nucleotide-binding</keyword>
<dbReference type="GO" id="GO:0016301">
    <property type="term" value="F:kinase activity"/>
    <property type="evidence" value="ECO:0007669"/>
    <property type="project" value="UniProtKB-KW"/>
</dbReference>
<dbReference type="CDD" id="cd14014">
    <property type="entry name" value="STKc_PknB_like"/>
    <property type="match status" value="1"/>
</dbReference>
<comment type="caution">
    <text evidence="11">The sequence shown here is derived from an EMBL/GenBank/DDBJ whole genome shotgun (WGS) entry which is preliminary data.</text>
</comment>
<comment type="catalytic activity">
    <reaction evidence="8">
        <text>L-seryl-[protein] + ATP = O-phospho-L-seryl-[protein] + ADP + H(+)</text>
        <dbReference type="Rhea" id="RHEA:17989"/>
        <dbReference type="Rhea" id="RHEA-COMP:9863"/>
        <dbReference type="Rhea" id="RHEA-COMP:11604"/>
        <dbReference type="ChEBI" id="CHEBI:15378"/>
        <dbReference type="ChEBI" id="CHEBI:29999"/>
        <dbReference type="ChEBI" id="CHEBI:30616"/>
        <dbReference type="ChEBI" id="CHEBI:83421"/>
        <dbReference type="ChEBI" id="CHEBI:456216"/>
        <dbReference type="EC" id="2.7.11.1"/>
    </reaction>
</comment>
<dbReference type="InterPro" id="IPR008266">
    <property type="entry name" value="Tyr_kinase_AS"/>
</dbReference>
<dbReference type="EC" id="2.7.11.1" evidence="1"/>
<evidence type="ECO:0000256" key="9">
    <source>
        <dbReference type="SAM" id="MobiDB-lite"/>
    </source>
</evidence>
<dbReference type="Gene3D" id="1.10.510.10">
    <property type="entry name" value="Transferase(Phosphotransferase) domain 1"/>
    <property type="match status" value="1"/>
</dbReference>
<dbReference type="SUPFAM" id="SSF56112">
    <property type="entry name" value="Protein kinase-like (PK-like)"/>
    <property type="match status" value="1"/>
</dbReference>
<keyword evidence="12" id="KW-1185">Reference proteome</keyword>
<feature type="region of interest" description="Disordered" evidence="9">
    <location>
        <begin position="332"/>
        <end position="440"/>
    </location>
</feature>
<evidence type="ECO:0000256" key="7">
    <source>
        <dbReference type="ARBA" id="ARBA00047899"/>
    </source>
</evidence>
<dbReference type="Proteomes" id="UP001528912">
    <property type="component" value="Unassembled WGS sequence"/>
</dbReference>
<evidence type="ECO:0000256" key="2">
    <source>
        <dbReference type="ARBA" id="ARBA00022527"/>
    </source>
</evidence>
<keyword evidence="5 11" id="KW-0418">Kinase</keyword>
<dbReference type="Pfam" id="PF00069">
    <property type="entry name" value="Pkinase"/>
    <property type="match status" value="1"/>
</dbReference>
<evidence type="ECO:0000313" key="11">
    <source>
        <dbReference type="EMBL" id="MDF8264283.1"/>
    </source>
</evidence>
<evidence type="ECO:0000256" key="1">
    <source>
        <dbReference type="ARBA" id="ARBA00012513"/>
    </source>
</evidence>
<evidence type="ECO:0000256" key="8">
    <source>
        <dbReference type="ARBA" id="ARBA00048679"/>
    </source>
</evidence>
<organism evidence="11 12">
    <name type="scientific">Luteipulveratus flavus</name>
    <dbReference type="NCBI Taxonomy" id="3031728"/>
    <lineage>
        <taxon>Bacteria</taxon>
        <taxon>Bacillati</taxon>
        <taxon>Actinomycetota</taxon>
        <taxon>Actinomycetes</taxon>
        <taxon>Micrococcales</taxon>
        <taxon>Dermacoccaceae</taxon>
        <taxon>Luteipulveratus</taxon>
    </lineage>
</organism>
<feature type="domain" description="Protein kinase" evidence="10">
    <location>
        <begin position="19"/>
        <end position="256"/>
    </location>
</feature>
<gene>
    <name evidence="11" type="ORF">P4R38_08525</name>
</gene>
<dbReference type="InterPro" id="IPR050660">
    <property type="entry name" value="NEK_Ser/Thr_kinase"/>
</dbReference>
<reference evidence="11 12" key="1">
    <citation type="submission" date="2023-03" db="EMBL/GenBank/DDBJ databases">
        <title>YIM 133296 draft genome.</title>
        <authorList>
            <person name="Xiong L."/>
        </authorList>
    </citation>
    <scope>NUCLEOTIDE SEQUENCE [LARGE SCALE GENOMIC DNA]</scope>
    <source>
        <strain evidence="11 12">YIM 133296</strain>
    </source>
</reference>
<name>A0ABT6C6T6_9MICO</name>
<keyword evidence="3" id="KW-0808">Transferase</keyword>
<dbReference type="InterPro" id="IPR000719">
    <property type="entry name" value="Prot_kinase_dom"/>
</dbReference>
<comment type="catalytic activity">
    <reaction evidence="7">
        <text>L-threonyl-[protein] + ATP = O-phospho-L-threonyl-[protein] + ADP + H(+)</text>
        <dbReference type="Rhea" id="RHEA:46608"/>
        <dbReference type="Rhea" id="RHEA-COMP:11060"/>
        <dbReference type="Rhea" id="RHEA-COMP:11605"/>
        <dbReference type="ChEBI" id="CHEBI:15378"/>
        <dbReference type="ChEBI" id="CHEBI:30013"/>
        <dbReference type="ChEBI" id="CHEBI:30616"/>
        <dbReference type="ChEBI" id="CHEBI:61977"/>
        <dbReference type="ChEBI" id="CHEBI:456216"/>
        <dbReference type="EC" id="2.7.11.1"/>
    </reaction>
</comment>
<dbReference type="EMBL" id="JAROAV010000027">
    <property type="protein sequence ID" value="MDF8264283.1"/>
    <property type="molecule type" value="Genomic_DNA"/>
</dbReference>
<evidence type="ECO:0000256" key="6">
    <source>
        <dbReference type="ARBA" id="ARBA00022840"/>
    </source>
</evidence>
<protein>
    <recommendedName>
        <fullName evidence="1">non-specific serine/threonine protein kinase</fullName>
        <ecNumber evidence="1">2.7.11.1</ecNumber>
    </recommendedName>
</protein>
<keyword evidence="2" id="KW-0723">Serine/threonine-protein kinase</keyword>
<evidence type="ECO:0000256" key="5">
    <source>
        <dbReference type="ARBA" id="ARBA00022777"/>
    </source>
</evidence>
<keyword evidence="6" id="KW-0067">ATP-binding</keyword>
<dbReference type="RefSeq" id="WP_275238995.1">
    <property type="nucleotide sequence ID" value="NZ_JARFJC010000031.1"/>
</dbReference>
<accession>A0ABT6C6T6</accession>
<evidence type="ECO:0000259" key="10">
    <source>
        <dbReference type="PROSITE" id="PS50011"/>
    </source>
</evidence>
<sequence>MPLDPPTSNPPVPPVIPGFRTGPFLGAGGAGEVWTVIRDSDGARLAAKMLHDGEDAGTELSLLGRIEHDHVLRLRDTVLVESGGVRRLALITELAEGGSLADAIAGRGHLTVGELVTVLCPVARAVHDLHSLGLVHGDLSPSNILLTDDGRPLIADLGVARLAGMSDPRVWGTEGFVAPEVLDGGVPEPPADVYALGAVAWTALVGRPPEPAALRPGLDEVAPQAPQALRDLVLTALAHTPESRPEPGELALRLWDIAAPEPAPVAGSTGRRAAPAADPAAGLTQRIRERAEPVAAVDVVAWWRQPLVARTAVVAGVIGAACAGYAAIGPSATGAGPKPQTVSTARPGPSATSGTPATAAPRSTARTPVSSTATPRPTATRLTSSASTVSRVPSPARAASTATARAAAPVPRPSSPTSGHPNGVRHTADPASAEAAGSDPAGVVQALADARARAWISGRESDLGGAFVTGSAAWTQDRGDLQRAAARSARYEGLTFTVRRAAVEVAGDHVLVDVMVDRSAYTLVEGSRRTTVPASAGEQAVVTLGWTTHGWRIDTWTPR</sequence>
<evidence type="ECO:0000256" key="3">
    <source>
        <dbReference type="ARBA" id="ARBA00022679"/>
    </source>
</evidence>
<dbReference type="PROSITE" id="PS00109">
    <property type="entry name" value="PROTEIN_KINASE_TYR"/>
    <property type="match status" value="1"/>
</dbReference>
<evidence type="ECO:0000313" key="12">
    <source>
        <dbReference type="Proteomes" id="UP001528912"/>
    </source>
</evidence>
<dbReference type="PANTHER" id="PTHR43671">
    <property type="entry name" value="SERINE/THREONINE-PROTEIN KINASE NEK"/>
    <property type="match status" value="1"/>
</dbReference>
<dbReference type="InterPro" id="IPR011009">
    <property type="entry name" value="Kinase-like_dom_sf"/>
</dbReference>
<dbReference type="PROSITE" id="PS50011">
    <property type="entry name" value="PROTEIN_KINASE_DOM"/>
    <property type="match status" value="1"/>
</dbReference>
<dbReference type="PANTHER" id="PTHR43671:SF98">
    <property type="entry name" value="SERINE_THREONINE-PROTEIN KINASE NEK11"/>
    <property type="match status" value="1"/>
</dbReference>
<evidence type="ECO:0000256" key="4">
    <source>
        <dbReference type="ARBA" id="ARBA00022741"/>
    </source>
</evidence>
<proteinExistence type="predicted"/>
<feature type="compositionally biased region" description="Low complexity" evidence="9">
    <location>
        <begin position="347"/>
        <end position="409"/>
    </location>
</feature>